<dbReference type="eggNOG" id="ENOG502QQEW">
    <property type="taxonomic scope" value="Eukaryota"/>
</dbReference>
<dbReference type="FunFam" id="3.30.200.20:FF:000059">
    <property type="entry name" value="S-receptor-like serine/threonine-protein kinase"/>
    <property type="match status" value="1"/>
</dbReference>
<dbReference type="Pfam" id="PF00069">
    <property type="entry name" value="Pkinase"/>
    <property type="match status" value="1"/>
</dbReference>
<accession>W9QD85</accession>
<evidence type="ECO:0000256" key="10">
    <source>
        <dbReference type="ARBA" id="ARBA00022777"/>
    </source>
</evidence>
<keyword evidence="11" id="KW-0067">ATP-binding</keyword>
<dbReference type="FunFam" id="1.10.510.10:FF:000237">
    <property type="entry name" value="G-type lectin S-receptor-like serine/threonine-protein kinase"/>
    <property type="match status" value="1"/>
</dbReference>
<keyword evidence="15 21" id="KW-0675">Receptor</keyword>
<evidence type="ECO:0000256" key="19">
    <source>
        <dbReference type="SAM" id="Phobius"/>
    </source>
</evidence>
<keyword evidence="4" id="KW-0245">EGF-like domain</keyword>
<evidence type="ECO:0000256" key="17">
    <source>
        <dbReference type="ARBA" id="ARBA00047899"/>
    </source>
</evidence>
<evidence type="ECO:0000256" key="14">
    <source>
        <dbReference type="ARBA" id="ARBA00023157"/>
    </source>
</evidence>
<evidence type="ECO:0000256" key="7">
    <source>
        <dbReference type="ARBA" id="ARBA00022729"/>
    </source>
</evidence>
<evidence type="ECO:0000259" key="20">
    <source>
        <dbReference type="PROSITE" id="PS50011"/>
    </source>
</evidence>
<protein>
    <recommendedName>
        <fullName evidence="2">non-specific serine/threonine protein kinase</fullName>
        <ecNumber evidence="2">2.7.11.1</ecNumber>
    </recommendedName>
</protein>
<dbReference type="GO" id="GO:0005524">
    <property type="term" value="F:ATP binding"/>
    <property type="evidence" value="ECO:0007669"/>
    <property type="project" value="UniProtKB-KW"/>
</dbReference>
<proteinExistence type="predicted"/>
<evidence type="ECO:0000256" key="4">
    <source>
        <dbReference type="ARBA" id="ARBA00022536"/>
    </source>
</evidence>
<evidence type="ECO:0000256" key="13">
    <source>
        <dbReference type="ARBA" id="ARBA00023136"/>
    </source>
</evidence>
<evidence type="ECO:0000313" key="21">
    <source>
        <dbReference type="EMBL" id="EXB28984.1"/>
    </source>
</evidence>
<dbReference type="GO" id="GO:0030246">
    <property type="term" value="F:carbohydrate binding"/>
    <property type="evidence" value="ECO:0007669"/>
    <property type="project" value="UniProtKB-KW"/>
</dbReference>
<keyword evidence="8 21" id="KW-0430">Lectin</keyword>
<organism evidence="21 22">
    <name type="scientific">Morus notabilis</name>
    <dbReference type="NCBI Taxonomy" id="981085"/>
    <lineage>
        <taxon>Eukaryota</taxon>
        <taxon>Viridiplantae</taxon>
        <taxon>Streptophyta</taxon>
        <taxon>Embryophyta</taxon>
        <taxon>Tracheophyta</taxon>
        <taxon>Spermatophyta</taxon>
        <taxon>Magnoliopsida</taxon>
        <taxon>eudicotyledons</taxon>
        <taxon>Gunneridae</taxon>
        <taxon>Pentapetalae</taxon>
        <taxon>rosids</taxon>
        <taxon>fabids</taxon>
        <taxon>Rosales</taxon>
        <taxon>Moraceae</taxon>
        <taxon>Moreae</taxon>
        <taxon>Morus</taxon>
    </lineage>
</organism>
<keyword evidence="22" id="KW-1185">Reference proteome</keyword>
<dbReference type="PANTHER" id="PTHR47976">
    <property type="entry name" value="G-TYPE LECTIN S-RECEPTOR-LIKE SERINE/THREONINE-PROTEIN KINASE SD2-5"/>
    <property type="match status" value="1"/>
</dbReference>
<keyword evidence="16" id="KW-0325">Glycoprotein</keyword>
<dbReference type="EC" id="2.7.11.1" evidence="2"/>
<dbReference type="GO" id="GO:0016020">
    <property type="term" value="C:membrane"/>
    <property type="evidence" value="ECO:0007669"/>
    <property type="project" value="UniProtKB-SubCell"/>
</dbReference>
<comment type="catalytic activity">
    <reaction evidence="17">
        <text>L-threonyl-[protein] + ATP = O-phospho-L-threonyl-[protein] + ADP + H(+)</text>
        <dbReference type="Rhea" id="RHEA:46608"/>
        <dbReference type="Rhea" id="RHEA-COMP:11060"/>
        <dbReference type="Rhea" id="RHEA-COMP:11605"/>
        <dbReference type="ChEBI" id="CHEBI:15378"/>
        <dbReference type="ChEBI" id="CHEBI:30013"/>
        <dbReference type="ChEBI" id="CHEBI:30616"/>
        <dbReference type="ChEBI" id="CHEBI:61977"/>
        <dbReference type="ChEBI" id="CHEBI:456216"/>
        <dbReference type="EC" id="2.7.11.1"/>
    </reaction>
</comment>
<name>W9QD85_9ROSA</name>
<keyword evidence="6 19" id="KW-0812">Transmembrane</keyword>
<dbReference type="AlphaFoldDB" id="W9QD85"/>
<dbReference type="GO" id="GO:0004674">
    <property type="term" value="F:protein serine/threonine kinase activity"/>
    <property type="evidence" value="ECO:0007669"/>
    <property type="project" value="UniProtKB-KW"/>
</dbReference>
<dbReference type="Gene3D" id="2.90.10.30">
    <property type="match status" value="1"/>
</dbReference>
<dbReference type="Gene3D" id="1.10.510.10">
    <property type="entry name" value="Transferase(Phosphotransferase) domain 1"/>
    <property type="match status" value="1"/>
</dbReference>
<dbReference type="SUPFAM" id="SSF56112">
    <property type="entry name" value="Protein kinase-like (PK-like)"/>
    <property type="match status" value="1"/>
</dbReference>
<evidence type="ECO:0000256" key="5">
    <source>
        <dbReference type="ARBA" id="ARBA00022679"/>
    </source>
</evidence>
<feature type="domain" description="Protein kinase" evidence="20">
    <location>
        <begin position="390"/>
        <end position="663"/>
    </location>
</feature>
<sequence>MNDTGNFVLVAENSETVWESFSNPKDTLLPTQIIGIGGQLCSRNSPKDFSLGQFQFRMLSDGSAVLNTVNLPTREAYDTYYITGTRDSQNKSNSGHQVVYDKSGYLYLLKKSGDVFYISSPKDVVAFPASEYYHKATLNFDGVLTLSCHLKSSSSANATWNQIKAIPNDICVAVHGDLGTGPCGHNSICTLNEDQRPSCKCPIGYSILDPTDEYSGCKPEFLPSCNGASSGDHFELRPLPNTDWPTSDYELFKPYSVEDCKKSCLQDCLSAVVVYNSEEDSCWKKKLPLSNGREVRTLSTTVFFKFSNDSRSGNKPDLPGSNKEEEDHTLVIVISVLLGSSVFVNFLLVSVMCLAFFFYSKRKYFVYPNESHVKSNLRHFTYKELVEATNGFREESGRGSCGVVYKGETDQSSPIAVKILDRMFQDNDKEFQAEVNVIGQTHHKNLVRLTGYCDEQQHRLLVYEFMRNGSLASFLFGGLRPSWYQRVQIAFGIARGLVYLHEECTTQIIHCDIKPQNVLLDDYYNARISDFGLAKLLALNQSHTKTNIRGTKGYVAPDWFRSAPVSVKVDVYSFGVLLLEIICCRRNVLDMNDNEEEKVILTDWAYDCYVDGRLEKLVENDMEVMSDIKMVERFVMVAIWCLQEDPSVRPTMKKVMLMLEGIVQVSAPPTHCLSTSVIN</sequence>
<dbReference type="InterPro" id="IPR051343">
    <property type="entry name" value="G-type_lectin_kinases/EP1-like"/>
</dbReference>
<evidence type="ECO:0000313" key="22">
    <source>
        <dbReference type="Proteomes" id="UP000030645"/>
    </source>
</evidence>
<keyword evidence="9" id="KW-0547">Nucleotide-binding</keyword>
<dbReference type="PROSITE" id="PS00108">
    <property type="entry name" value="PROTEIN_KINASE_ST"/>
    <property type="match status" value="1"/>
</dbReference>
<dbReference type="Proteomes" id="UP000030645">
    <property type="component" value="Unassembled WGS sequence"/>
</dbReference>
<evidence type="ECO:0000256" key="2">
    <source>
        <dbReference type="ARBA" id="ARBA00012513"/>
    </source>
</evidence>
<dbReference type="InterPro" id="IPR000719">
    <property type="entry name" value="Prot_kinase_dom"/>
</dbReference>
<dbReference type="STRING" id="981085.W9QD85"/>
<keyword evidence="13 19" id="KW-0472">Membrane</keyword>
<dbReference type="FunFam" id="2.90.10.30:FF:000001">
    <property type="entry name" value="Serine/threonine-protein kinase"/>
    <property type="match status" value="1"/>
</dbReference>
<comment type="catalytic activity">
    <reaction evidence="18">
        <text>L-seryl-[protein] + ATP = O-phospho-L-seryl-[protein] + ADP + H(+)</text>
        <dbReference type="Rhea" id="RHEA:17989"/>
        <dbReference type="Rhea" id="RHEA-COMP:9863"/>
        <dbReference type="Rhea" id="RHEA-COMP:11604"/>
        <dbReference type="ChEBI" id="CHEBI:15378"/>
        <dbReference type="ChEBI" id="CHEBI:29999"/>
        <dbReference type="ChEBI" id="CHEBI:30616"/>
        <dbReference type="ChEBI" id="CHEBI:83421"/>
        <dbReference type="ChEBI" id="CHEBI:456216"/>
        <dbReference type="EC" id="2.7.11.1"/>
    </reaction>
</comment>
<comment type="subcellular location">
    <subcellularLocation>
        <location evidence="1">Membrane</location>
        <topology evidence="1">Single-pass type I membrane protein</topology>
    </subcellularLocation>
</comment>
<keyword evidence="3" id="KW-0723">Serine/threonine-protein kinase</keyword>
<dbReference type="PROSITE" id="PS50011">
    <property type="entry name" value="PROTEIN_KINASE_DOM"/>
    <property type="match status" value="1"/>
</dbReference>
<evidence type="ECO:0000256" key="9">
    <source>
        <dbReference type="ARBA" id="ARBA00022741"/>
    </source>
</evidence>
<feature type="transmembrane region" description="Helical" evidence="19">
    <location>
        <begin position="330"/>
        <end position="359"/>
    </location>
</feature>
<evidence type="ECO:0000256" key="16">
    <source>
        <dbReference type="ARBA" id="ARBA00023180"/>
    </source>
</evidence>
<dbReference type="InterPro" id="IPR011009">
    <property type="entry name" value="Kinase-like_dom_sf"/>
</dbReference>
<reference evidence="22" key="1">
    <citation type="submission" date="2013-01" db="EMBL/GenBank/DDBJ databases">
        <title>Draft Genome Sequence of a Mulberry Tree, Morus notabilis C.K. Schneid.</title>
        <authorList>
            <person name="He N."/>
            <person name="Zhao S."/>
        </authorList>
    </citation>
    <scope>NUCLEOTIDE SEQUENCE</scope>
</reference>
<evidence type="ECO:0000256" key="8">
    <source>
        <dbReference type="ARBA" id="ARBA00022734"/>
    </source>
</evidence>
<keyword evidence="5" id="KW-0808">Transferase</keyword>
<evidence type="ECO:0000256" key="12">
    <source>
        <dbReference type="ARBA" id="ARBA00022989"/>
    </source>
</evidence>
<gene>
    <name evidence="21" type="ORF">L484_018400</name>
</gene>
<dbReference type="InterPro" id="IPR036426">
    <property type="entry name" value="Bulb-type_lectin_dom_sf"/>
</dbReference>
<evidence type="ECO:0000256" key="18">
    <source>
        <dbReference type="ARBA" id="ARBA00048679"/>
    </source>
</evidence>
<dbReference type="EMBL" id="KE343428">
    <property type="protein sequence ID" value="EXB28984.1"/>
    <property type="molecule type" value="Genomic_DNA"/>
</dbReference>
<keyword evidence="7" id="KW-0732">Signal</keyword>
<dbReference type="InterPro" id="IPR008271">
    <property type="entry name" value="Ser/Thr_kinase_AS"/>
</dbReference>
<evidence type="ECO:0000256" key="3">
    <source>
        <dbReference type="ARBA" id="ARBA00022527"/>
    </source>
</evidence>
<evidence type="ECO:0000256" key="1">
    <source>
        <dbReference type="ARBA" id="ARBA00004479"/>
    </source>
</evidence>
<evidence type="ECO:0000256" key="6">
    <source>
        <dbReference type="ARBA" id="ARBA00022692"/>
    </source>
</evidence>
<dbReference type="CDD" id="cd01098">
    <property type="entry name" value="PAN_AP_plant"/>
    <property type="match status" value="1"/>
</dbReference>
<evidence type="ECO:0000256" key="11">
    <source>
        <dbReference type="ARBA" id="ARBA00022840"/>
    </source>
</evidence>
<dbReference type="Gene3D" id="3.30.200.20">
    <property type="entry name" value="Phosphorylase Kinase, domain 1"/>
    <property type="match status" value="1"/>
</dbReference>
<keyword evidence="14" id="KW-1015">Disulfide bond</keyword>
<dbReference type="SUPFAM" id="SSF51110">
    <property type="entry name" value="alpha-D-mannose-specific plant lectins"/>
    <property type="match status" value="1"/>
</dbReference>
<keyword evidence="10 21" id="KW-0418">Kinase</keyword>
<dbReference type="SMART" id="SM00220">
    <property type="entry name" value="S_TKc"/>
    <property type="match status" value="1"/>
</dbReference>
<keyword evidence="12 19" id="KW-1133">Transmembrane helix</keyword>
<dbReference type="PANTHER" id="PTHR47976:SF15">
    <property type="entry name" value="G-TYPE LECTIN S-RECEPTOR-LIKE SERINE_THREONINE-PROTEIN KINASE RLK1"/>
    <property type="match status" value="1"/>
</dbReference>
<evidence type="ECO:0000256" key="15">
    <source>
        <dbReference type="ARBA" id="ARBA00023170"/>
    </source>
</evidence>
<dbReference type="CDD" id="cd14066">
    <property type="entry name" value="STKc_IRAK"/>
    <property type="match status" value="1"/>
</dbReference>